<accession>A0A7J6M2A5</accession>
<dbReference type="Proteomes" id="UP000570595">
    <property type="component" value="Unassembled WGS sequence"/>
</dbReference>
<feature type="region of interest" description="Disordered" evidence="1">
    <location>
        <begin position="22"/>
        <end position="43"/>
    </location>
</feature>
<evidence type="ECO:0000313" key="4">
    <source>
        <dbReference type="Proteomes" id="UP000570595"/>
    </source>
</evidence>
<protein>
    <submittedName>
        <fullName evidence="2">Uncharacterized protein</fullName>
    </submittedName>
</protein>
<dbReference type="AlphaFoldDB" id="A0A7J6M2A5"/>
<evidence type="ECO:0000313" key="2">
    <source>
        <dbReference type="EMBL" id="KAF4665708.1"/>
    </source>
</evidence>
<comment type="caution">
    <text evidence="2">The sequence shown here is derived from an EMBL/GenBank/DDBJ whole genome shotgun (WGS) entry which is preliminary data.</text>
</comment>
<organism evidence="2 4">
    <name type="scientific">Perkinsus olseni</name>
    <name type="common">Perkinsus atlanticus</name>
    <dbReference type="NCBI Taxonomy" id="32597"/>
    <lineage>
        <taxon>Eukaryota</taxon>
        <taxon>Sar</taxon>
        <taxon>Alveolata</taxon>
        <taxon>Perkinsozoa</taxon>
        <taxon>Perkinsea</taxon>
        <taxon>Perkinsida</taxon>
        <taxon>Perkinsidae</taxon>
        <taxon>Perkinsus</taxon>
    </lineage>
</organism>
<sequence>MSVNSHTTVRRPRAAKYFVDAEAEEAESGDENATDEDLHPEAPNSEGAILLCWNSYGVVKREILTPTDMQLPPSEVRESVIEITYSTPGIEIDFLRILDSVYGWSLASISDKGVVLGAPYLTRESEEEDSYDELDFVTGQTQQSADTSTSVARVLPYTTPSILD</sequence>
<dbReference type="Proteomes" id="UP000572268">
    <property type="component" value="Unassembled WGS sequence"/>
</dbReference>
<proteinExistence type="predicted"/>
<dbReference type="EMBL" id="JABAHT010000088">
    <property type="protein sequence ID" value="KAF4665708.1"/>
    <property type="molecule type" value="Genomic_DNA"/>
</dbReference>
<gene>
    <name evidence="3" type="ORF">FOL46_009579</name>
    <name evidence="2" type="ORF">FOZ61_010610</name>
</gene>
<evidence type="ECO:0000313" key="5">
    <source>
        <dbReference type="Proteomes" id="UP000572268"/>
    </source>
</evidence>
<dbReference type="EMBL" id="JABANN010000089">
    <property type="protein sequence ID" value="KAF4672032.1"/>
    <property type="molecule type" value="Genomic_DNA"/>
</dbReference>
<evidence type="ECO:0000313" key="3">
    <source>
        <dbReference type="EMBL" id="KAF4672032.1"/>
    </source>
</evidence>
<feature type="compositionally biased region" description="Acidic residues" evidence="1">
    <location>
        <begin position="22"/>
        <end position="35"/>
    </location>
</feature>
<evidence type="ECO:0000256" key="1">
    <source>
        <dbReference type="SAM" id="MobiDB-lite"/>
    </source>
</evidence>
<name>A0A7J6M2A5_PEROL</name>
<reference evidence="4 5" key="1">
    <citation type="submission" date="2020-04" db="EMBL/GenBank/DDBJ databases">
        <title>Perkinsus olseni comparative genomics.</title>
        <authorList>
            <person name="Bogema D.R."/>
        </authorList>
    </citation>
    <scope>NUCLEOTIDE SEQUENCE [LARGE SCALE GENOMIC DNA]</scope>
    <source>
        <strain evidence="2">ATCC PRA-179</strain>
        <strain evidence="3">ATCC PRA-31</strain>
    </source>
</reference>